<evidence type="ECO:0000256" key="1">
    <source>
        <dbReference type="SAM" id="SignalP"/>
    </source>
</evidence>
<evidence type="ECO:0008006" key="4">
    <source>
        <dbReference type="Google" id="ProtNLM"/>
    </source>
</evidence>
<gene>
    <name evidence="2" type="ORF">ACFP0N_09490</name>
</gene>
<accession>A0ABW1EVW0</accession>
<dbReference type="EMBL" id="JBHSOD010000008">
    <property type="protein sequence ID" value="MFC5885203.1"/>
    <property type="molecule type" value="Genomic_DNA"/>
</dbReference>
<protein>
    <recommendedName>
        <fullName evidence="4">Secreted protein</fullName>
    </recommendedName>
</protein>
<keyword evidence="1" id="KW-0732">Signal</keyword>
<evidence type="ECO:0000313" key="2">
    <source>
        <dbReference type="EMBL" id="MFC5885203.1"/>
    </source>
</evidence>
<dbReference type="Proteomes" id="UP001596067">
    <property type="component" value="Unassembled WGS sequence"/>
</dbReference>
<keyword evidence="3" id="KW-1185">Reference proteome</keyword>
<dbReference type="RefSeq" id="WP_313762033.1">
    <property type="nucleotide sequence ID" value="NZ_BAAAVH010000077.1"/>
</dbReference>
<reference evidence="3" key="1">
    <citation type="journal article" date="2019" name="Int. J. Syst. Evol. Microbiol.">
        <title>The Global Catalogue of Microorganisms (GCM) 10K type strain sequencing project: providing services to taxonomists for standard genome sequencing and annotation.</title>
        <authorList>
            <consortium name="The Broad Institute Genomics Platform"/>
            <consortium name="The Broad Institute Genome Sequencing Center for Infectious Disease"/>
            <person name="Wu L."/>
            <person name="Ma J."/>
        </authorList>
    </citation>
    <scope>NUCLEOTIDE SEQUENCE [LARGE SCALE GENOMIC DNA]</scope>
    <source>
        <strain evidence="3">CGMCC 4.1469</strain>
    </source>
</reference>
<proteinExistence type="predicted"/>
<feature type="chain" id="PRO_5045181568" description="Secreted protein" evidence="1">
    <location>
        <begin position="33"/>
        <end position="124"/>
    </location>
</feature>
<comment type="caution">
    <text evidence="2">The sequence shown here is derived from an EMBL/GenBank/DDBJ whole genome shotgun (WGS) entry which is preliminary data.</text>
</comment>
<feature type="signal peptide" evidence="1">
    <location>
        <begin position="1"/>
        <end position="32"/>
    </location>
</feature>
<dbReference type="PROSITE" id="PS51318">
    <property type="entry name" value="TAT"/>
    <property type="match status" value="1"/>
</dbReference>
<organism evidence="2 3">
    <name type="scientific">Kitasatospora aburaviensis</name>
    <dbReference type="NCBI Taxonomy" id="67265"/>
    <lineage>
        <taxon>Bacteria</taxon>
        <taxon>Bacillati</taxon>
        <taxon>Actinomycetota</taxon>
        <taxon>Actinomycetes</taxon>
        <taxon>Kitasatosporales</taxon>
        <taxon>Streptomycetaceae</taxon>
        <taxon>Kitasatospora</taxon>
    </lineage>
</organism>
<sequence>MQINFRSLPRAAALTAAAAAAALTLSAAPAQAATTAGTLQPVKCSSVQQEVRFVELTIWTWCYNGTGEIDVSDVHAVDLFSPGSHSGWVSYQDADGAVQKYVFTKGGDYRMLPSRHVLRLHIDS</sequence>
<evidence type="ECO:0000313" key="3">
    <source>
        <dbReference type="Proteomes" id="UP001596067"/>
    </source>
</evidence>
<dbReference type="InterPro" id="IPR006311">
    <property type="entry name" value="TAT_signal"/>
</dbReference>
<name>A0ABW1EVW0_9ACTN</name>